<dbReference type="Pfam" id="PF00551">
    <property type="entry name" value="Formyl_trans_N"/>
    <property type="match status" value="1"/>
</dbReference>
<evidence type="ECO:0000259" key="6">
    <source>
        <dbReference type="Pfam" id="PF00551"/>
    </source>
</evidence>
<dbReference type="EC" id="2.1.2.9" evidence="2 5"/>
<dbReference type="AlphaFoldDB" id="A0A1M6WKW3"/>
<dbReference type="InterPro" id="IPR005794">
    <property type="entry name" value="Fmt"/>
</dbReference>
<keyword evidence="4 5" id="KW-0648">Protein biosynthesis</keyword>
<comment type="function">
    <text evidence="5">Attaches a formyl group to the free amino group of methionyl-tRNA(fMet). The formyl group appears to play a dual role in the initiator identity of N-formylmethionyl-tRNA by promoting its recognition by IF2 and preventing the misappropriation of this tRNA by the elongation apparatus.</text>
</comment>
<dbReference type="Gene3D" id="3.40.50.12230">
    <property type="match status" value="1"/>
</dbReference>
<reference evidence="9" key="1">
    <citation type="submission" date="2016-11" db="EMBL/GenBank/DDBJ databases">
        <authorList>
            <person name="Varghese N."/>
            <person name="Submissions S."/>
        </authorList>
    </citation>
    <scope>NUCLEOTIDE SEQUENCE [LARGE SCALE GENOMIC DNA]</scope>
    <source>
        <strain evidence="9">UWOS</strain>
    </source>
</reference>
<evidence type="ECO:0000256" key="1">
    <source>
        <dbReference type="ARBA" id="ARBA00010699"/>
    </source>
</evidence>
<feature type="domain" description="Formyl transferase N-terminal" evidence="6">
    <location>
        <begin position="2"/>
        <end position="170"/>
    </location>
</feature>
<evidence type="ECO:0000313" key="8">
    <source>
        <dbReference type="EMBL" id="SHK94358.1"/>
    </source>
</evidence>
<dbReference type="InterPro" id="IPR005793">
    <property type="entry name" value="Formyl_trans_C"/>
</dbReference>
<dbReference type="CDD" id="cd08646">
    <property type="entry name" value="FMT_core_Met-tRNA-FMT_N"/>
    <property type="match status" value="1"/>
</dbReference>
<comment type="similarity">
    <text evidence="1 5">Belongs to the Fmt family.</text>
</comment>
<dbReference type="InterPro" id="IPR044135">
    <property type="entry name" value="Met-tRNA-FMT_C"/>
</dbReference>
<dbReference type="EMBL" id="FRAW01000025">
    <property type="protein sequence ID" value="SHK94358.1"/>
    <property type="molecule type" value="Genomic_DNA"/>
</dbReference>
<evidence type="ECO:0000256" key="4">
    <source>
        <dbReference type="ARBA" id="ARBA00022917"/>
    </source>
</evidence>
<dbReference type="NCBIfam" id="TIGR00460">
    <property type="entry name" value="fmt"/>
    <property type="match status" value="1"/>
</dbReference>
<keyword evidence="9" id="KW-1185">Reference proteome</keyword>
<accession>A0A1M6WKW3</accession>
<dbReference type="InterPro" id="IPR002376">
    <property type="entry name" value="Formyl_transf_N"/>
</dbReference>
<dbReference type="HAMAP" id="MF_00182">
    <property type="entry name" value="Formyl_trans"/>
    <property type="match status" value="1"/>
</dbReference>
<dbReference type="SUPFAM" id="SSF53328">
    <property type="entry name" value="Formyltransferase"/>
    <property type="match status" value="1"/>
</dbReference>
<dbReference type="SUPFAM" id="SSF50486">
    <property type="entry name" value="FMT C-terminal domain-like"/>
    <property type="match status" value="1"/>
</dbReference>
<dbReference type="InterPro" id="IPR041711">
    <property type="entry name" value="Met-tRNA-FMT_N"/>
</dbReference>
<evidence type="ECO:0000256" key="3">
    <source>
        <dbReference type="ARBA" id="ARBA00022679"/>
    </source>
</evidence>
<dbReference type="Pfam" id="PF02911">
    <property type="entry name" value="Formyl_trans_C"/>
    <property type="match status" value="1"/>
</dbReference>
<dbReference type="PANTHER" id="PTHR11138">
    <property type="entry name" value="METHIONYL-TRNA FORMYLTRANSFERASE"/>
    <property type="match status" value="1"/>
</dbReference>
<organism evidence="8 9">
    <name type="scientific">Fibrobacter intestinalis</name>
    <dbReference type="NCBI Taxonomy" id="28122"/>
    <lineage>
        <taxon>Bacteria</taxon>
        <taxon>Pseudomonadati</taxon>
        <taxon>Fibrobacterota</taxon>
        <taxon>Fibrobacteria</taxon>
        <taxon>Fibrobacterales</taxon>
        <taxon>Fibrobacteraceae</taxon>
        <taxon>Fibrobacter</taxon>
    </lineage>
</organism>
<protein>
    <recommendedName>
        <fullName evidence="2 5">Methionyl-tRNA formyltransferase</fullName>
        <ecNumber evidence="2 5">2.1.2.9</ecNumber>
    </recommendedName>
</protein>
<evidence type="ECO:0000313" key="9">
    <source>
        <dbReference type="Proteomes" id="UP000184275"/>
    </source>
</evidence>
<comment type="catalytic activity">
    <reaction evidence="5">
        <text>L-methionyl-tRNA(fMet) + (6R)-10-formyltetrahydrofolate = N-formyl-L-methionyl-tRNA(fMet) + (6S)-5,6,7,8-tetrahydrofolate + H(+)</text>
        <dbReference type="Rhea" id="RHEA:24380"/>
        <dbReference type="Rhea" id="RHEA-COMP:9952"/>
        <dbReference type="Rhea" id="RHEA-COMP:9953"/>
        <dbReference type="ChEBI" id="CHEBI:15378"/>
        <dbReference type="ChEBI" id="CHEBI:57453"/>
        <dbReference type="ChEBI" id="CHEBI:78530"/>
        <dbReference type="ChEBI" id="CHEBI:78844"/>
        <dbReference type="ChEBI" id="CHEBI:195366"/>
        <dbReference type="EC" id="2.1.2.9"/>
    </reaction>
</comment>
<dbReference type="GO" id="GO:0005829">
    <property type="term" value="C:cytosol"/>
    <property type="evidence" value="ECO:0007669"/>
    <property type="project" value="TreeGrafter"/>
</dbReference>
<dbReference type="GO" id="GO:0004479">
    <property type="term" value="F:methionyl-tRNA formyltransferase activity"/>
    <property type="evidence" value="ECO:0007669"/>
    <property type="project" value="UniProtKB-UniRule"/>
</dbReference>
<evidence type="ECO:0000256" key="2">
    <source>
        <dbReference type="ARBA" id="ARBA00012261"/>
    </source>
</evidence>
<dbReference type="InterPro" id="IPR011034">
    <property type="entry name" value="Formyl_transferase-like_C_sf"/>
</dbReference>
<evidence type="ECO:0000256" key="5">
    <source>
        <dbReference type="HAMAP-Rule" id="MF_00182"/>
    </source>
</evidence>
<evidence type="ECO:0000259" key="7">
    <source>
        <dbReference type="Pfam" id="PF02911"/>
    </source>
</evidence>
<name>A0A1M6WKW3_9BACT</name>
<feature type="binding site" evidence="5">
    <location>
        <begin position="103"/>
        <end position="106"/>
    </location>
    <ligand>
        <name>(6S)-5,6,7,8-tetrahydrofolate</name>
        <dbReference type="ChEBI" id="CHEBI:57453"/>
    </ligand>
</feature>
<feature type="domain" description="Formyl transferase C-terminal" evidence="7">
    <location>
        <begin position="198"/>
        <end position="293"/>
    </location>
</feature>
<sequence>MGTPVFAAHFLEHLHSGSHQVVAVVTQPDRPVGRGRVITPPPVKEKALALGIPVLQPASVKEDSFAEELLRYQADIFVVVAFSILPKRVLGCAKFGAVNVHGSMLPQYRGAAPVQWAIANGDKMTGVSIFLLDEKMDHGPILEQRKIPIGPYDTEEDILNKMVAPGCEALDSALQQIFEGKCESLSEQDHANASPAPKLKKEDGKIDFSQSAQQIHNRIRAFFPWPGGFCKFNGKIAYFRKTDVVKDLAIPPGFVRNEKDRLLVGTGNGTLEVLEIQLEGKRPMPAADFLRGIQNKNQENLCFKTMD</sequence>
<proteinExistence type="inferred from homology"/>
<dbReference type="PANTHER" id="PTHR11138:SF5">
    <property type="entry name" value="METHIONYL-TRNA FORMYLTRANSFERASE, MITOCHONDRIAL"/>
    <property type="match status" value="1"/>
</dbReference>
<gene>
    <name evidence="5" type="primary">fmt</name>
    <name evidence="8" type="ORF">SAMN05720469_12523</name>
</gene>
<dbReference type="InterPro" id="IPR036477">
    <property type="entry name" value="Formyl_transf_N_sf"/>
</dbReference>
<dbReference type="Proteomes" id="UP000184275">
    <property type="component" value="Unassembled WGS sequence"/>
</dbReference>
<keyword evidence="3 5" id="KW-0808">Transferase</keyword>
<dbReference type="CDD" id="cd08704">
    <property type="entry name" value="Met_tRNA_FMT_C"/>
    <property type="match status" value="1"/>
</dbReference>